<evidence type="ECO:0000313" key="2">
    <source>
        <dbReference type="Proteomes" id="UP000291343"/>
    </source>
</evidence>
<sequence length="121" mass="12578">MGNEDDGGSVSSVTFEGVADTVEGGKALLAGLVALDEATAGGRVHELRTAVMKLQDELAQALETERTRNKKLSVGVCQAICGVLILCPTASASWLGATAITGARWRSSPPSGEARPWRGLR</sequence>
<evidence type="ECO:0000313" key="1">
    <source>
        <dbReference type="EMBL" id="RZF41010.1"/>
    </source>
</evidence>
<gene>
    <name evidence="1" type="ORF">LSTR_LSTR014884</name>
</gene>
<dbReference type="InParanoid" id="A0A482X6I5"/>
<reference evidence="1 2" key="1">
    <citation type="journal article" date="2017" name="Gigascience">
        <title>Genome sequence of the small brown planthopper, Laodelphax striatellus.</title>
        <authorList>
            <person name="Zhu J."/>
            <person name="Jiang F."/>
            <person name="Wang X."/>
            <person name="Yang P."/>
            <person name="Bao Y."/>
            <person name="Zhao W."/>
            <person name="Wang W."/>
            <person name="Lu H."/>
            <person name="Wang Q."/>
            <person name="Cui N."/>
            <person name="Li J."/>
            <person name="Chen X."/>
            <person name="Luo L."/>
            <person name="Yu J."/>
            <person name="Kang L."/>
            <person name="Cui F."/>
        </authorList>
    </citation>
    <scope>NUCLEOTIDE SEQUENCE [LARGE SCALE GENOMIC DNA]</scope>
    <source>
        <strain evidence="1">Lst14</strain>
    </source>
</reference>
<name>A0A482X6I5_LAOST</name>
<proteinExistence type="predicted"/>
<protein>
    <submittedName>
        <fullName evidence="1">Uncharacterized protein</fullName>
    </submittedName>
</protein>
<accession>A0A482X6I5</accession>
<keyword evidence="2" id="KW-1185">Reference proteome</keyword>
<comment type="caution">
    <text evidence="1">The sequence shown here is derived from an EMBL/GenBank/DDBJ whole genome shotgun (WGS) entry which is preliminary data.</text>
</comment>
<organism evidence="1 2">
    <name type="scientific">Laodelphax striatellus</name>
    <name type="common">Small brown planthopper</name>
    <name type="synonym">Delphax striatella</name>
    <dbReference type="NCBI Taxonomy" id="195883"/>
    <lineage>
        <taxon>Eukaryota</taxon>
        <taxon>Metazoa</taxon>
        <taxon>Ecdysozoa</taxon>
        <taxon>Arthropoda</taxon>
        <taxon>Hexapoda</taxon>
        <taxon>Insecta</taxon>
        <taxon>Pterygota</taxon>
        <taxon>Neoptera</taxon>
        <taxon>Paraneoptera</taxon>
        <taxon>Hemiptera</taxon>
        <taxon>Auchenorrhyncha</taxon>
        <taxon>Fulgoroidea</taxon>
        <taxon>Delphacidae</taxon>
        <taxon>Criomorphinae</taxon>
        <taxon>Laodelphax</taxon>
    </lineage>
</organism>
<dbReference type="AlphaFoldDB" id="A0A482X6I5"/>
<dbReference type="EMBL" id="QKKF02017277">
    <property type="protein sequence ID" value="RZF41010.1"/>
    <property type="molecule type" value="Genomic_DNA"/>
</dbReference>
<dbReference type="Proteomes" id="UP000291343">
    <property type="component" value="Unassembled WGS sequence"/>
</dbReference>